<proteinExistence type="inferred from homology"/>
<dbReference type="GO" id="GO:0006793">
    <property type="term" value="P:phosphorus metabolic process"/>
    <property type="evidence" value="ECO:0007669"/>
    <property type="project" value="UniProtKB-ARBA"/>
</dbReference>
<evidence type="ECO:0000256" key="4">
    <source>
        <dbReference type="ARBA" id="ARBA00022801"/>
    </source>
</evidence>
<accession>A0A179IQR8</accession>
<dbReference type="PANTHER" id="PTHR43856">
    <property type="entry name" value="CARDIOLIPIN HYDROLASE"/>
    <property type="match status" value="1"/>
</dbReference>
<dbReference type="GO" id="GO:0004630">
    <property type="term" value="F:phospholipase D activity"/>
    <property type="evidence" value="ECO:0007669"/>
    <property type="project" value="UniProtKB-EC"/>
</dbReference>
<evidence type="ECO:0000313" key="11">
    <source>
        <dbReference type="Proteomes" id="UP000243024"/>
    </source>
</evidence>
<keyword evidence="6" id="KW-0443">Lipid metabolism</keyword>
<keyword evidence="11" id="KW-1185">Reference proteome</keyword>
<keyword evidence="4" id="KW-0378">Hydrolase</keyword>
<feature type="region of interest" description="Disordered" evidence="7">
    <location>
        <begin position="1"/>
        <end position="22"/>
    </location>
</feature>
<keyword evidence="8" id="KW-0472">Membrane</keyword>
<organism evidence="10 11">
    <name type="scientific">Hydrogenibacillus schlegelii</name>
    <name type="common">Bacillus schlegelii</name>
    <dbReference type="NCBI Taxonomy" id="1484"/>
    <lineage>
        <taxon>Bacteria</taxon>
        <taxon>Bacillati</taxon>
        <taxon>Bacillota</taxon>
        <taxon>Bacilli</taxon>
        <taxon>Bacillales</taxon>
        <taxon>Bacillales Family X. Incertae Sedis</taxon>
        <taxon>Hydrogenibacillus</taxon>
    </lineage>
</organism>
<evidence type="ECO:0000256" key="5">
    <source>
        <dbReference type="ARBA" id="ARBA00022963"/>
    </source>
</evidence>
<evidence type="ECO:0000313" key="10">
    <source>
        <dbReference type="EMBL" id="OAR04593.1"/>
    </source>
</evidence>
<dbReference type="PANTHER" id="PTHR43856:SF1">
    <property type="entry name" value="MITOCHONDRIAL CARDIOLIPIN HYDROLASE"/>
    <property type="match status" value="1"/>
</dbReference>
<dbReference type="EC" id="3.1.4.4" evidence="3"/>
<comment type="caution">
    <text evidence="10">The sequence shown here is derived from an EMBL/GenBank/DDBJ whole genome shotgun (WGS) entry which is preliminary data.</text>
</comment>
<dbReference type="Gene3D" id="3.30.870.10">
    <property type="entry name" value="Endonuclease Chain A"/>
    <property type="match status" value="1"/>
</dbReference>
<keyword evidence="8" id="KW-1133">Transmembrane helix</keyword>
<reference evidence="10 11" key="1">
    <citation type="submission" date="2015-09" db="EMBL/GenBank/DDBJ databases">
        <title>Draft genome sequence of Hydrogenibacillus schlegelii DSM 2000.</title>
        <authorList>
            <person name="Hemp J."/>
        </authorList>
    </citation>
    <scope>NUCLEOTIDE SEQUENCE [LARGE SCALE GENOMIC DNA]</scope>
    <source>
        <strain evidence="10 11">MA 48</strain>
    </source>
</reference>
<dbReference type="GO" id="GO:0016891">
    <property type="term" value="F:RNA endonuclease activity producing 5'-phosphomonoesters, hydrolytic mechanism"/>
    <property type="evidence" value="ECO:0007669"/>
    <property type="project" value="TreeGrafter"/>
</dbReference>
<dbReference type="STRING" id="1484.SA87_08615"/>
<dbReference type="Pfam" id="PF13091">
    <property type="entry name" value="PLDc_2"/>
    <property type="match status" value="1"/>
</dbReference>
<feature type="domain" description="PLD phosphodiesterase" evidence="9">
    <location>
        <begin position="141"/>
        <end position="168"/>
    </location>
</feature>
<dbReference type="InterPro" id="IPR001736">
    <property type="entry name" value="PLipase_D/transphosphatidylase"/>
</dbReference>
<evidence type="ECO:0000256" key="2">
    <source>
        <dbReference type="ARBA" id="ARBA00008664"/>
    </source>
</evidence>
<feature type="transmembrane region" description="Helical" evidence="8">
    <location>
        <begin position="29"/>
        <end position="47"/>
    </location>
</feature>
<dbReference type="InterPro" id="IPR025202">
    <property type="entry name" value="PLD-like_dom"/>
</dbReference>
<protein>
    <recommendedName>
        <fullName evidence="3">phospholipase D</fullName>
        <ecNumber evidence="3">3.1.4.4</ecNumber>
    </recommendedName>
</protein>
<comment type="catalytic activity">
    <reaction evidence="1">
        <text>a 1,2-diacyl-sn-glycero-3-phosphocholine + H2O = a 1,2-diacyl-sn-glycero-3-phosphate + choline + H(+)</text>
        <dbReference type="Rhea" id="RHEA:14445"/>
        <dbReference type="ChEBI" id="CHEBI:15354"/>
        <dbReference type="ChEBI" id="CHEBI:15377"/>
        <dbReference type="ChEBI" id="CHEBI:15378"/>
        <dbReference type="ChEBI" id="CHEBI:57643"/>
        <dbReference type="ChEBI" id="CHEBI:58608"/>
        <dbReference type="EC" id="3.1.4.4"/>
    </reaction>
</comment>
<dbReference type="GO" id="GO:0016042">
    <property type="term" value="P:lipid catabolic process"/>
    <property type="evidence" value="ECO:0007669"/>
    <property type="project" value="UniProtKB-KW"/>
</dbReference>
<keyword evidence="5" id="KW-0442">Lipid degradation</keyword>
<dbReference type="SUPFAM" id="SSF56024">
    <property type="entry name" value="Phospholipase D/nuclease"/>
    <property type="match status" value="1"/>
</dbReference>
<sequence length="209" mass="22580">MQVDGRLRSEPVGSAGGMRMPQGRKTGAWAVRVALLFCFGYALGRIVSFGPLMPKEAVYLTLHGEDPRRSLLQALASARQAIDVAVYALDDAALVQALERAKQRGVRVRLITDRREVERPEAASGLARLRAAGVPVKVNDGAGLMHLKLVLIDGRLAAAGSYNWTAAAAALNEELLVWIGDPDAVQALTALFDRLWADEVYYRRVGSGS</sequence>
<dbReference type="PROSITE" id="PS50035">
    <property type="entry name" value="PLD"/>
    <property type="match status" value="1"/>
</dbReference>
<evidence type="ECO:0000259" key="9">
    <source>
        <dbReference type="PROSITE" id="PS50035"/>
    </source>
</evidence>
<name>A0A179IQR8_HYDSH</name>
<keyword evidence="8" id="KW-0812">Transmembrane</keyword>
<evidence type="ECO:0000256" key="6">
    <source>
        <dbReference type="ARBA" id="ARBA00023098"/>
    </source>
</evidence>
<dbReference type="EMBL" id="JXBB01000012">
    <property type="protein sequence ID" value="OAR04593.1"/>
    <property type="molecule type" value="Genomic_DNA"/>
</dbReference>
<evidence type="ECO:0000256" key="7">
    <source>
        <dbReference type="SAM" id="MobiDB-lite"/>
    </source>
</evidence>
<evidence type="ECO:0000256" key="3">
    <source>
        <dbReference type="ARBA" id="ARBA00012027"/>
    </source>
</evidence>
<dbReference type="Proteomes" id="UP000243024">
    <property type="component" value="Unassembled WGS sequence"/>
</dbReference>
<dbReference type="CDD" id="cd09116">
    <property type="entry name" value="PLDc_Nuc_like"/>
    <property type="match status" value="1"/>
</dbReference>
<evidence type="ECO:0000256" key="1">
    <source>
        <dbReference type="ARBA" id="ARBA00000798"/>
    </source>
</evidence>
<evidence type="ECO:0000256" key="8">
    <source>
        <dbReference type="SAM" id="Phobius"/>
    </source>
</evidence>
<gene>
    <name evidence="10" type="ORF">SA87_08615</name>
</gene>
<comment type="similarity">
    <text evidence="2">Belongs to the phospholipase D family.</text>
</comment>
<dbReference type="InterPro" id="IPR051406">
    <property type="entry name" value="PLD_domain"/>
</dbReference>
<dbReference type="AlphaFoldDB" id="A0A179IQR8"/>